<accession>A0A699SLU4</accession>
<feature type="non-terminal residue" evidence="2">
    <location>
        <position position="61"/>
    </location>
</feature>
<sequence>MMKKPQHAGCGNQNGNPQQALQDKDVINSGYSRHITGNISFLLEFEEIDGGYVKFVGILNV</sequence>
<reference evidence="2" key="1">
    <citation type="journal article" date="2019" name="Sci. Rep.">
        <title>Draft genome of Tanacetum cinerariifolium, the natural source of mosquito coil.</title>
        <authorList>
            <person name="Yamashiro T."/>
            <person name="Shiraishi A."/>
            <person name="Satake H."/>
            <person name="Nakayama K."/>
        </authorList>
    </citation>
    <scope>NUCLEOTIDE SEQUENCE</scope>
</reference>
<protein>
    <submittedName>
        <fullName evidence="2">Uncharacterized protein</fullName>
    </submittedName>
</protein>
<feature type="compositionally biased region" description="Polar residues" evidence="1">
    <location>
        <begin position="11"/>
        <end position="21"/>
    </location>
</feature>
<dbReference type="EMBL" id="BKCJ011168658">
    <property type="protein sequence ID" value="GFC97863.1"/>
    <property type="molecule type" value="Genomic_DNA"/>
</dbReference>
<evidence type="ECO:0000256" key="1">
    <source>
        <dbReference type="SAM" id="MobiDB-lite"/>
    </source>
</evidence>
<organism evidence="2">
    <name type="scientific">Tanacetum cinerariifolium</name>
    <name type="common">Dalmatian daisy</name>
    <name type="synonym">Chrysanthemum cinerariifolium</name>
    <dbReference type="NCBI Taxonomy" id="118510"/>
    <lineage>
        <taxon>Eukaryota</taxon>
        <taxon>Viridiplantae</taxon>
        <taxon>Streptophyta</taxon>
        <taxon>Embryophyta</taxon>
        <taxon>Tracheophyta</taxon>
        <taxon>Spermatophyta</taxon>
        <taxon>Magnoliopsida</taxon>
        <taxon>eudicotyledons</taxon>
        <taxon>Gunneridae</taxon>
        <taxon>Pentapetalae</taxon>
        <taxon>asterids</taxon>
        <taxon>campanulids</taxon>
        <taxon>Asterales</taxon>
        <taxon>Asteraceae</taxon>
        <taxon>Asteroideae</taxon>
        <taxon>Anthemideae</taxon>
        <taxon>Anthemidinae</taxon>
        <taxon>Tanacetum</taxon>
    </lineage>
</organism>
<comment type="caution">
    <text evidence="2">The sequence shown here is derived from an EMBL/GenBank/DDBJ whole genome shotgun (WGS) entry which is preliminary data.</text>
</comment>
<evidence type="ECO:0000313" key="2">
    <source>
        <dbReference type="EMBL" id="GFC97863.1"/>
    </source>
</evidence>
<gene>
    <name evidence="2" type="ORF">Tci_869833</name>
</gene>
<feature type="region of interest" description="Disordered" evidence="1">
    <location>
        <begin position="1"/>
        <end position="23"/>
    </location>
</feature>
<dbReference type="AlphaFoldDB" id="A0A699SLU4"/>
<proteinExistence type="predicted"/>
<name>A0A699SLU4_TANCI</name>